<evidence type="ECO:0000313" key="2">
    <source>
        <dbReference type="Proteomes" id="UP001476798"/>
    </source>
</evidence>
<sequence>PLPAEGAEWPIISSFKALVPYGEGVGQIEKSGGQRLNDQDCLQGYAFLWKPPCLHKEAQWDQPSRSGVRTLLVREPCDNSFPHLPVAIVRSKEPLLTFGPRR</sequence>
<keyword evidence="2" id="KW-1185">Reference proteome</keyword>
<accession>A0ABV0MF89</accession>
<dbReference type="Proteomes" id="UP001476798">
    <property type="component" value="Unassembled WGS sequence"/>
</dbReference>
<gene>
    <name evidence="1" type="ORF">GOODEAATRI_005430</name>
</gene>
<name>A0ABV0MF89_9TELE</name>
<reference evidence="1 2" key="1">
    <citation type="submission" date="2021-06" db="EMBL/GenBank/DDBJ databases">
        <authorList>
            <person name="Palmer J.M."/>
        </authorList>
    </citation>
    <scope>NUCLEOTIDE SEQUENCE [LARGE SCALE GENOMIC DNA]</scope>
    <source>
        <strain evidence="1 2">GA_2019</strain>
        <tissue evidence="1">Muscle</tissue>
    </source>
</reference>
<evidence type="ECO:0000313" key="1">
    <source>
        <dbReference type="EMBL" id="MEQ2157785.1"/>
    </source>
</evidence>
<comment type="caution">
    <text evidence="1">The sequence shown here is derived from an EMBL/GenBank/DDBJ whole genome shotgun (WGS) entry which is preliminary data.</text>
</comment>
<feature type="non-terminal residue" evidence="1">
    <location>
        <position position="1"/>
    </location>
</feature>
<protein>
    <submittedName>
        <fullName evidence="1">Uncharacterized protein</fullName>
    </submittedName>
</protein>
<proteinExistence type="predicted"/>
<organism evidence="1 2">
    <name type="scientific">Goodea atripinnis</name>
    <dbReference type="NCBI Taxonomy" id="208336"/>
    <lineage>
        <taxon>Eukaryota</taxon>
        <taxon>Metazoa</taxon>
        <taxon>Chordata</taxon>
        <taxon>Craniata</taxon>
        <taxon>Vertebrata</taxon>
        <taxon>Euteleostomi</taxon>
        <taxon>Actinopterygii</taxon>
        <taxon>Neopterygii</taxon>
        <taxon>Teleostei</taxon>
        <taxon>Neoteleostei</taxon>
        <taxon>Acanthomorphata</taxon>
        <taxon>Ovalentaria</taxon>
        <taxon>Atherinomorphae</taxon>
        <taxon>Cyprinodontiformes</taxon>
        <taxon>Goodeidae</taxon>
        <taxon>Goodea</taxon>
    </lineage>
</organism>
<dbReference type="EMBL" id="JAHRIO010000247">
    <property type="protein sequence ID" value="MEQ2157785.1"/>
    <property type="molecule type" value="Genomic_DNA"/>
</dbReference>